<evidence type="ECO:0000313" key="1">
    <source>
        <dbReference type="EMBL" id="MFC4199676.1"/>
    </source>
</evidence>
<reference evidence="2" key="1">
    <citation type="journal article" date="2019" name="Int. J. Syst. Evol. Microbiol.">
        <title>The Global Catalogue of Microorganisms (GCM) 10K type strain sequencing project: providing services to taxonomists for standard genome sequencing and annotation.</title>
        <authorList>
            <consortium name="The Broad Institute Genomics Platform"/>
            <consortium name="The Broad Institute Genome Sequencing Center for Infectious Disease"/>
            <person name="Wu L."/>
            <person name="Ma J."/>
        </authorList>
    </citation>
    <scope>NUCLEOTIDE SEQUENCE [LARGE SCALE GENOMIC DNA]</scope>
    <source>
        <strain evidence="2">LMG 24813</strain>
    </source>
</reference>
<keyword evidence="2" id="KW-1185">Reference proteome</keyword>
<protein>
    <submittedName>
        <fullName evidence="1">Uncharacterized protein</fullName>
    </submittedName>
</protein>
<dbReference type="EMBL" id="JBHSBV010000001">
    <property type="protein sequence ID" value="MFC4199676.1"/>
    <property type="molecule type" value="Genomic_DNA"/>
</dbReference>
<gene>
    <name evidence="1" type="ORF">ACFOY1_01805</name>
</gene>
<comment type="caution">
    <text evidence="1">The sequence shown here is derived from an EMBL/GenBank/DDBJ whole genome shotgun (WGS) entry which is preliminary data.</text>
</comment>
<dbReference type="RefSeq" id="WP_217962644.1">
    <property type="nucleotide sequence ID" value="NZ_JAHTBN010000001.1"/>
</dbReference>
<name>A0ABV8NS59_9BURK</name>
<sequence>MKAHTQTIQELYTRKVGGEIFRYELRYTHGHSVKWSAHVYHDDVLKGTPQGVIEDHDMDEAALRQYLVSYVEGMIERGMGIAE</sequence>
<organism evidence="1 2">
    <name type="scientific">Candidimonas humi</name>
    <dbReference type="NCBI Taxonomy" id="683355"/>
    <lineage>
        <taxon>Bacteria</taxon>
        <taxon>Pseudomonadati</taxon>
        <taxon>Pseudomonadota</taxon>
        <taxon>Betaproteobacteria</taxon>
        <taxon>Burkholderiales</taxon>
        <taxon>Alcaligenaceae</taxon>
        <taxon>Candidimonas</taxon>
    </lineage>
</organism>
<evidence type="ECO:0000313" key="2">
    <source>
        <dbReference type="Proteomes" id="UP001595848"/>
    </source>
</evidence>
<accession>A0ABV8NS59</accession>
<dbReference type="Proteomes" id="UP001595848">
    <property type="component" value="Unassembled WGS sequence"/>
</dbReference>
<proteinExistence type="predicted"/>